<dbReference type="EMBL" id="JACMSC010000006">
    <property type="protein sequence ID" value="KAG6519704.1"/>
    <property type="molecule type" value="Genomic_DNA"/>
</dbReference>
<evidence type="ECO:0000313" key="6">
    <source>
        <dbReference type="EMBL" id="KAG6519704.1"/>
    </source>
</evidence>
<dbReference type="Proteomes" id="UP000734854">
    <property type="component" value="Unassembled WGS sequence"/>
</dbReference>
<dbReference type="InterPro" id="IPR056229">
    <property type="entry name" value="Ig_TMM62"/>
</dbReference>
<evidence type="ECO:0008006" key="8">
    <source>
        <dbReference type="Google" id="ProtNLM"/>
    </source>
</evidence>
<dbReference type="PANTHER" id="PTHR14795:SF0">
    <property type="entry name" value="TRANSMEMBRANE PROTEIN 62"/>
    <property type="match status" value="1"/>
</dbReference>
<dbReference type="PANTHER" id="PTHR14795">
    <property type="entry name" value="HELICASE RELATED"/>
    <property type="match status" value="1"/>
</dbReference>
<accession>A0A8J5HAM1</accession>
<gene>
    <name evidence="6" type="ORF">ZIOFF_023211</name>
</gene>
<evidence type="ECO:0000259" key="5">
    <source>
        <dbReference type="Pfam" id="PF24394"/>
    </source>
</evidence>
<proteinExistence type="predicted"/>
<dbReference type="InterPro" id="IPR056230">
    <property type="entry name" value="TMEM62_C"/>
</dbReference>
<feature type="transmembrane region" description="Helical" evidence="1">
    <location>
        <begin position="705"/>
        <end position="727"/>
    </location>
</feature>
<keyword evidence="1" id="KW-0472">Membrane</keyword>
<keyword evidence="7" id="KW-1185">Reference proteome</keyword>
<keyword evidence="2" id="KW-0732">Signal</keyword>
<sequence>MDGLDWAFLLLVVAATLPLTTGEDSPQTGRGRVIEVEGGPRSVVWVVQLSDLHLSVHHPERAYDLQRYVGPALAMINPSLVLITGDLTDGKSKDLLTMKLDEVEWKEYQNVVDNIVQRSGLNKDIFYDLRGNHDCFGVPKAGGVYDYYHKCSINARTGRNGNVQSVTLQNGRWRHLFVGFDSTMETSLRGPTNVFGHPTDQLLAEIDFELSQWDDESSATKVSFGHFPLSFSALTDTGKSLKDVFLKHSLSVYLCGHLHTKFGKNLKRHHQLDHLVNYFQLNIHQGFPSNKDNQNCSSKSISPNEFWEWEMGDWRWSRTMRVLAIDYGHVSYVDIDFRLGSKDTIILPTFPLDSRFMQRISSIHDFKCQPERGSSYELVRTLVFSKQKIVLVSVKVYDTHYGTPNIVLDSSMERIEGNGTRGDLYVAPWNWKAFADPSPSRYWLQIEALDNFGKTSYSELRPFSINGLTAQVSWTWKEFFVMGVQWPLIYQPAFWAVLSFMFLLVVVPQVLFLCCNKLFPYEYVRPTNATSIKEHLVDAGLLALMEFPRITEVWLGLLLYLFYLLYFPWFFGHVFGELNTKASMSYQGWSIPNSDKNPNLHYVGIPDIMVVVLPHLCFVVLPTILVVGAMVVERTTYRKYFLSLSGKKDDDFSRDKNRQAKNVTSGYSHRIWHGRWPRKLLLLVTALILWKHLKNCRALVRAYDMNPFIDSPVYCFVIPVLLIYAVYKTSPV</sequence>
<feature type="transmembrane region" description="Helical" evidence="1">
    <location>
        <begin position="608"/>
        <end position="632"/>
    </location>
</feature>
<dbReference type="Pfam" id="PF24384">
    <property type="entry name" value="Ig_TMM62"/>
    <property type="match status" value="1"/>
</dbReference>
<evidence type="ECO:0000259" key="3">
    <source>
        <dbReference type="Pfam" id="PF00149"/>
    </source>
</evidence>
<comment type="caution">
    <text evidence="6">The sequence shown here is derived from an EMBL/GenBank/DDBJ whole genome shotgun (WGS) entry which is preliminary data.</text>
</comment>
<feature type="domain" description="TMEM62 C-terminal" evidence="5">
    <location>
        <begin position="491"/>
        <end position="712"/>
    </location>
</feature>
<keyword evidence="1" id="KW-1133">Transmembrane helix</keyword>
<organism evidence="6 7">
    <name type="scientific">Zingiber officinale</name>
    <name type="common">Ginger</name>
    <name type="synonym">Amomum zingiber</name>
    <dbReference type="NCBI Taxonomy" id="94328"/>
    <lineage>
        <taxon>Eukaryota</taxon>
        <taxon>Viridiplantae</taxon>
        <taxon>Streptophyta</taxon>
        <taxon>Embryophyta</taxon>
        <taxon>Tracheophyta</taxon>
        <taxon>Spermatophyta</taxon>
        <taxon>Magnoliopsida</taxon>
        <taxon>Liliopsida</taxon>
        <taxon>Zingiberales</taxon>
        <taxon>Zingiberaceae</taxon>
        <taxon>Zingiber</taxon>
    </lineage>
</organism>
<feature type="transmembrane region" description="Helical" evidence="1">
    <location>
        <begin position="493"/>
        <end position="515"/>
    </location>
</feature>
<protein>
    <recommendedName>
        <fullName evidence="8">Calcineurin-like phosphoesterase domain-containing protein</fullName>
    </recommendedName>
</protein>
<evidence type="ECO:0000256" key="1">
    <source>
        <dbReference type="SAM" id="Phobius"/>
    </source>
</evidence>
<feature type="domain" description="Calcineurin-like phosphoesterase" evidence="3">
    <location>
        <begin position="46"/>
        <end position="260"/>
    </location>
</feature>
<dbReference type="OrthoDB" id="27234at2759"/>
<evidence type="ECO:0000259" key="4">
    <source>
        <dbReference type="Pfam" id="PF24384"/>
    </source>
</evidence>
<dbReference type="Pfam" id="PF00149">
    <property type="entry name" value="Metallophos"/>
    <property type="match status" value="1"/>
</dbReference>
<evidence type="ECO:0000256" key="2">
    <source>
        <dbReference type="SAM" id="SignalP"/>
    </source>
</evidence>
<feature type="chain" id="PRO_5035197682" description="Calcineurin-like phosphoesterase domain-containing protein" evidence="2">
    <location>
        <begin position="23"/>
        <end position="732"/>
    </location>
</feature>
<feature type="transmembrane region" description="Helical" evidence="1">
    <location>
        <begin position="553"/>
        <end position="571"/>
    </location>
</feature>
<dbReference type="GO" id="GO:0016787">
    <property type="term" value="F:hydrolase activity"/>
    <property type="evidence" value="ECO:0007669"/>
    <property type="project" value="InterPro"/>
</dbReference>
<feature type="signal peptide" evidence="2">
    <location>
        <begin position="1"/>
        <end position="22"/>
    </location>
</feature>
<evidence type="ECO:0000313" key="7">
    <source>
        <dbReference type="Proteomes" id="UP000734854"/>
    </source>
</evidence>
<keyword evidence="1" id="KW-0812">Transmembrane</keyword>
<dbReference type="AlphaFoldDB" id="A0A8J5HAM1"/>
<reference evidence="6 7" key="1">
    <citation type="submission" date="2020-08" db="EMBL/GenBank/DDBJ databases">
        <title>Plant Genome Project.</title>
        <authorList>
            <person name="Zhang R.-G."/>
        </authorList>
    </citation>
    <scope>NUCLEOTIDE SEQUENCE [LARGE SCALE GENOMIC DNA]</scope>
    <source>
        <tissue evidence="6">Rhizome</tissue>
    </source>
</reference>
<name>A0A8J5HAM1_ZINOF</name>
<dbReference type="InterPro" id="IPR004843">
    <property type="entry name" value="Calcineurin-like_PHP"/>
</dbReference>
<dbReference type="Pfam" id="PF24394">
    <property type="entry name" value="TMEM62_C"/>
    <property type="match status" value="1"/>
</dbReference>
<feature type="domain" description="TMEM62 Ig-like" evidence="4">
    <location>
        <begin position="341"/>
        <end position="468"/>
    </location>
</feature>